<evidence type="ECO:0000313" key="2">
    <source>
        <dbReference type="Proteomes" id="UP000516314"/>
    </source>
</evidence>
<organism evidence="1 2">
    <name type="scientific">Arabidopsis thaliana</name>
    <name type="common">Mouse-ear cress</name>
    <dbReference type="NCBI Taxonomy" id="3702"/>
    <lineage>
        <taxon>Eukaryota</taxon>
        <taxon>Viridiplantae</taxon>
        <taxon>Streptophyta</taxon>
        <taxon>Embryophyta</taxon>
        <taxon>Tracheophyta</taxon>
        <taxon>Spermatophyta</taxon>
        <taxon>Magnoliopsida</taxon>
        <taxon>eudicotyledons</taxon>
        <taxon>Gunneridae</taxon>
        <taxon>Pentapetalae</taxon>
        <taxon>rosids</taxon>
        <taxon>malvids</taxon>
        <taxon>Brassicales</taxon>
        <taxon>Brassicaceae</taxon>
        <taxon>Camelineae</taxon>
        <taxon>Arabidopsis</taxon>
    </lineage>
</organism>
<evidence type="ECO:0000313" key="1">
    <source>
        <dbReference type="EMBL" id="CAD5325095.1"/>
    </source>
</evidence>
<dbReference type="AlphaFoldDB" id="A0A7G2EPD1"/>
<accession>A0A7G2EPD1</accession>
<name>A0A7G2EPD1_ARATH</name>
<gene>
    <name evidence="1" type="ORF">AT9943_LOCUS12950</name>
</gene>
<sequence>MSDFPVPECGFEDRCFSAFDSVKKIRCDVEDWFALKLLKKKEF</sequence>
<reference evidence="1 2" key="1">
    <citation type="submission" date="2020-09" db="EMBL/GenBank/DDBJ databases">
        <authorList>
            <person name="Ashkenazy H."/>
        </authorList>
    </citation>
    <scope>NUCLEOTIDE SEQUENCE [LARGE SCALE GENOMIC DNA]</scope>
    <source>
        <strain evidence="2">cv. Cdm-0</strain>
    </source>
</reference>
<protein>
    <submittedName>
        <fullName evidence="1">(thale cress) hypothetical protein</fullName>
    </submittedName>
</protein>
<dbReference type="EMBL" id="LR881468">
    <property type="protein sequence ID" value="CAD5325095.1"/>
    <property type="molecule type" value="Genomic_DNA"/>
</dbReference>
<dbReference type="Proteomes" id="UP000516314">
    <property type="component" value="Chromosome 3"/>
</dbReference>
<proteinExistence type="predicted"/>